<reference evidence="2" key="1">
    <citation type="submission" date="2023-10" db="EMBL/GenBank/DDBJ databases">
        <title>Genome assembly of Pristionchus species.</title>
        <authorList>
            <person name="Yoshida K."/>
            <person name="Sommer R.J."/>
        </authorList>
    </citation>
    <scope>NUCLEOTIDE SEQUENCE</scope>
    <source>
        <strain evidence="2">RS0144</strain>
    </source>
</reference>
<keyword evidence="1" id="KW-1133">Transmembrane helix</keyword>
<evidence type="ECO:0000256" key="1">
    <source>
        <dbReference type="SAM" id="Phobius"/>
    </source>
</evidence>
<proteinExistence type="predicted"/>
<evidence type="ECO:0000313" key="3">
    <source>
        <dbReference type="Proteomes" id="UP001432027"/>
    </source>
</evidence>
<dbReference type="InterPro" id="IPR019423">
    <property type="entry name" value="7TM_GPCR_serpentine_rcpt_Srj"/>
</dbReference>
<dbReference type="PANTHER" id="PTHR45907:SF16">
    <property type="entry name" value="SERPENTINE RECEPTOR, CLASS J"/>
    <property type="match status" value="1"/>
</dbReference>
<dbReference type="EMBL" id="BTSX01000004">
    <property type="protein sequence ID" value="GMS93407.1"/>
    <property type="molecule type" value="Genomic_DNA"/>
</dbReference>
<sequence length="217" mass="24534">TTVSRSHKIALFSQIQFIVSLVSTSILFQITWFFACLVLARPEDEQEIRLYQSMFREEYERETNEGCFIMNYWREGSLSIRPFLLAVIADGVEIVSFFVAASLAVLTYQEIVKAQHISETIRAFQLRILLAASAQTLTPVLFVYSPYFVNVTISLVHIYSPTFLALSMVLLSCFPCIDAVVIIVLMRSYRDGLLRLLGRKDVQRIVGAAPSSTITTS</sequence>
<dbReference type="Proteomes" id="UP001432027">
    <property type="component" value="Unassembled WGS sequence"/>
</dbReference>
<dbReference type="AlphaFoldDB" id="A0AAV5TF73"/>
<keyword evidence="1" id="KW-0472">Membrane</keyword>
<keyword evidence="1" id="KW-0812">Transmembrane</keyword>
<name>A0AAV5TF73_9BILA</name>
<feature type="transmembrane region" description="Helical" evidence="1">
    <location>
        <begin position="164"/>
        <end position="186"/>
    </location>
</feature>
<dbReference type="SUPFAM" id="SSF81321">
    <property type="entry name" value="Family A G protein-coupled receptor-like"/>
    <property type="match status" value="1"/>
</dbReference>
<evidence type="ECO:0000313" key="2">
    <source>
        <dbReference type="EMBL" id="GMS93407.1"/>
    </source>
</evidence>
<gene>
    <name evidence="2" type="ORF">PENTCL1PPCAC_15582</name>
</gene>
<dbReference type="PANTHER" id="PTHR45907">
    <property type="entry name" value="SERPENTINE RECEPTOR, CLASS J"/>
    <property type="match status" value="1"/>
</dbReference>
<feature type="non-terminal residue" evidence="2">
    <location>
        <position position="1"/>
    </location>
</feature>
<keyword evidence="3" id="KW-1185">Reference proteome</keyword>
<organism evidence="2 3">
    <name type="scientific">Pristionchus entomophagus</name>
    <dbReference type="NCBI Taxonomy" id="358040"/>
    <lineage>
        <taxon>Eukaryota</taxon>
        <taxon>Metazoa</taxon>
        <taxon>Ecdysozoa</taxon>
        <taxon>Nematoda</taxon>
        <taxon>Chromadorea</taxon>
        <taxon>Rhabditida</taxon>
        <taxon>Rhabditina</taxon>
        <taxon>Diplogasteromorpha</taxon>
        <taxon>Diplogasteroidea</taxon>
        <taxon>Neodiplogasteridae</taxon>
        <taxon>Pristionchus</taxon>
    </lineage>
</organism>
<dbReference type="Pfam" id="PF10326">
    <property type="entry name" value="7TM_GPCR_Str"/>
    <property type="match status" value="1"/>
</dbReference>
<feature type="transmembrane region" description="Helical" evidence="1">
    <location>
        <begin position="15"/>
        <end position="40"/>
    </location>
</feature>
<feature type="transmembrane region" description="Helical" evidence="1">
    <location>
        <begin position="126"/>
        <end position="144"/>
    </location>
</feature>
<dbReference type="InterPro" id="IPR019428">
    <property type="entry name" value="7TM_GPCR_serpentine_rcpt_Str"/>
</dbReference>
<accession>A0AAV5TF73</accession>
<feature type="transmembrane region" description="Helical" evidence="1">
    <location>
        <begin position="83"/>
        <end position="106"/>
    </location>
</feature>
<evidence type="ECO:0008006" key="4">
    <source>
        <dbReference type="Google" id="ProtNLM"/>
    </source>
</evidence>
<comment type="caution">
    <text evidence="2">The sequence shown here is derived from an EMBL/GenBank/DDBJ whole genome shotgun (WGS) entry which is preliminary data.</text>
</comment>
<protein>
    <recommendedName>
        <fullName evidence="4">G protein-coupled receptor</fullName>
    </recommendedName>
</protein>
<feature type="non-terminal residue" evidence="2">
    <location>
        <position position="217"/>
    </location>
</feature>